<comment type="caution">
    <text evidence="2">The sequence shown here is derived from an EMBL/GenBank/DDBJ whole genome shotgun (WGS) entry which is preliminary data.</text>
</comment>
<evidence type="ECO:0000313" key="2">
    <source>
        <dbReference type="EMBL" id="MFC4525756.1"/>
    </source>
</evidence>
<name>A0ABV9BYR9_9GAMM</name>
<dbReference type="Pfam" id="PF09831">
    <property type="entry name" value="DUF2058"/>
    <property type="match status" value="1"/>
</dbReference>
<evidence type="ECO:0000256" key="1">
    <source>
        <dbReference type="SAM" id="MobiDB-lite"/>
    </source>
</evidence>
<proteinExistence type="predicted"/>
<dbReference type="Proteomes" id="UP001595961">
    <property type="component" value="Unassembled WGS sequence"/>
</dbReference>
<sequence length="179" mass="20120">MRNPLQEQLLKAGLVKKGKVAQVVREQTKQRQGKAPAPASTEQVDAQRLLAERAERDRALAAEHNAQLRANELRAQIRQIVEAHKIKRDGELTYRFTVEDKIQSVLVSEVQRAQLAKGALVIARHEQGFELLPRAAAEKIYARDASAIVLDHGLNTASSTSDVDDEYYKQFQVPDDLTW</sequence>
<protein>
    <submittedName>
        <fullName evidence="2">DUF2058 domain-containing protein</fullName>
    </submittedName>
</protein>
<keyword evidence="3" id="KW-1185">Reference proteome</keyword>
<dbReference type="EMBL" id="JBHSGA010000008">
    <property type="protein sequence ID" value="MFC4525756.1"/>
    <property type="molecule type" value="Genomic_DNA"/>
</dbReference>
<feature type="region of interest" description="Disordered" evidence="1">
    <location>
        <begin position="25"/>
        <end position="44"/>
    </location>
</feature>
<dbReference type="RefSeq" id="WP_266150478.1">
    <property type="nucleotide sequence ID" value="NZ_CP064028.1"/>
</dbReference>
<organism evidence="2 3">
    <name type="scientific">Dyella halodurans</name>
    <dbReference type="NCBI Taxonomy" id="1920171"/>
    <lineage>
        <taxon>Bacteria</taxon>
        <taxon>Pseudomonadati</taxon>
        <taxon>Pseudomonadota</taxon>
        <taxon>Gammaproteobacteria</taxon>
        <taxon>Lysobacterales</taxon>
        <taxon>Rhodanobacteraceae</taxon>
        <taxon>Dyella</taxon>
    </lineage>
</organism>
<gene>
    <name evidence="2" type="ORF">ACFO5W_03830</name>
</gene>
<dbReference type="InterPro" id="IPR018636">
    <property type="entry name" value="DUF2058"/>
</dbReference>
<accession>A0ABV9BYR9</accession>
<reference evidence="3" key="1">
    <citation type="journal article" date="2019" name="Int. J. Syst. Evol. Microbiol.">
        <title>The Global Catalogue of Microorganisms (GCM) 10K type strain sequencing project: providing services to taxonomists for standard genome sequencing and annotation.</title>
        <authorList>
            <consortium name="The Broad Institute Genomics Platform"/>
            <consortium name="The Broad Institute Genome Sequencing Center for Infectious Disease"/>
            <person name="Wu L."/>
            <person name="Ma J."/>
        </authorList>
    </citation>
    <scope>NUCLEOTIDE SEQUENCE [LARGE SCALE GENOMIC DNA]</scope>
    <source>
        <strain evidence="3">CCM 4481</strain>
    </source>
</reference>
<evidence type="ECO:0000313" key="3">
    <source>
        <dbReference type="Proteomes" id="UP001595961"/>
    </source>
</evidence>